<dbReference type="AlphaFoldDB" id="A0A2V1DVH3"/>
<keyword evidence="6" id="KW-1185">Reference proteome</keyword>
<dbReference type="SUPFAM" id="SSF54826">
    <property type="entry name" value="Enolase N-terminal domain-like"/>
    <property type="match status" value="1"/>
</dbReference>
<dbReference type="Pfam" id="PF02746">
    <property type="entry name" value="MR_MLE_N"/>
    <property type="match status" value="1"/>
</dbReference>
<dbReference type="InterPro" id="IPR036849">
    <property type="entry name" value="Enolase-like_C_sf"/>
</dbReference>
<dbReference type="Pfam" id="PF13378">
    <property type="entry name" value="MR_MLE_C"/>
    <property type="match status" value="1"/>
</dbReference>
<dbReference type="Gene3D" id="3.30.390.10">
    <property type="entry name" value="Enolase-like, N-terminal domain"/>
    <property type="match status" value="1"/>
</dbReference>
<organism evidence="5 6">
    <name type="scientific">Periconia macrospinosa</name>
    <dbReference type="NCBI Taxonomy" id="97972"/>
    <lineage>
        <taxon>Eukaryota</taxon>
        <taxon>Fungi</taxon>
        <taxon>Dikarya</taxon>
        <taxon>Ascomycota</taxon>
        <taxon>Pezizomycotina</taxon>
        <taxon>Dothideomycetes</taxon>
        <taxon>Pleosporomycetidae</taxon>
        <taxon>Pleosporales</taxon>
        <taxon>Massarineae</taxon>
        <taxon>Periconiaceae</taxon>
        <taxon>Periconia</taxon>
    </lineage>
</organism>
<evidence type="ECO:0000259" key="4">
    <source>
        <dbReference type="SMART" id="SM00922"/>
    </source>
</evidence>
<dbReference type="SFLD" id="SFLDS00001">
    <property type="entry name" value="Enolase"/>
    <property type="match status" value="1"/>
</dbReference>
<dbReference type="PANTHER" id="PTHR48080:SF3">
    <property type="entry name" value="ENOLASE SUPERFAMILY MEMBER DDB_G0284701"/>
    <property type="match status" value="1"/>
</dbReference>
<dbReference type="EMBL" id="KZ805349">
    <property type="protein sequence ID" value="PVI01942.1"/>
    <property type="molecule type" value="Genomic_DNA"/>
</dbReference>
<proteinExistence type="inferred from homology"/>
<reference evidence="5 6" key="1">
    <citation type="journal article" date="2018" name="Sci. Rep.">
        <title>Comparative genomics provides insights into the lifestyle and reveals functional heterogeneity of dark septate endophytic fungi.</title>
        <authorList>
            <person name="Knapp D.G."/>
            <person name="Nemeth J.B."/>
            <person name="Barry K."/>
            <person name="Hainaut M."/>
            <person name="Henrissat B."/>
            <person name="Johnson J."/>
            <person name="Kuo A."/>
            <person name="Lim J.H.P."/>
            <person name="Lipzen A."/>
            <person name="Nolan M."/>
            <person name="Ohm R.A."/>
            <person name="Tamas L."/>
            <person name="Grigoriev I.V."/>
            <person name="Spatafora J.W."/>
            <person name="Nagy L.G."/>
            <person name="Kovacs G.M."/>
        </authorList>
    </citation>
    <scope>NUCLEOTIDE SEQUENCE [LARGE SCALE GENOMIC DNA]</scope>
    <source>
        <strain evidence="5 6">DSE2036</strain>
    </source>
</reference>
<evidence type="ECO:0000256" key="2">
    <source>
        <dbReference type="ARBA" id="ARBA00008031"/>
    </source>
</evidence>
<name>A0A2V1DVH3_9PLEO</name>
<comment type="cofactor">
    <cofactor evidence="1">
        <name>Mg(2+)</name>
        <dbReference type="ChEBI" id="CHEBI:18420"/>
    </cofactor>
</comment>
<feature type="domain" description="Mandelate racemase/muconate lactonizing enzyme C-terminal" evidence="4">
    <location>
        <begin position="144"/>
        <end position="238"/>
    </location>
</feature>
<dbReference type="Gene3D" id="3.20.20.120">
    <property type="entry name" value="Enolase-like C-terminal domain"/>
    <property type="match status" value="1"/>
</dbReference>
<dbReference type="SMART" id="SM00922">
    <property type="entry name" value="MR_MLE"/>
    <property type="match status" value="1"/>
</dbReference>
<dbReference type="InterPro" id="IPR029017">
    <property type="entry name" value="Enolase-like_N"/>
</dbReference>
<sequence>MRITDITIFSYKANYSHGVFTLSSGRTSTGQPSIVIRIRTDTDIVGWAESAPLGSDYLPSFFTGEIAALKELGPQILGLDPRSPAAISAKLDRALMSGMAAKSVIDIACWDILGKAVGLPTHVLLGGQLASEPSAWSSIGFLETSEAVKKAKVEYEKGVTFMQLKVGNNPLEDARRVKAIREALPEKVYLFADANASWNLSQALIFARSLGQDSTIPFEQPCRSISDCAQVARLTALPVILDESIITMADLVTAHAAGITGVNIKLSRVGGITKARILRDTAVALEMNVNIDDTWGGALTTTQNLQLAVSTRPERLGAVDCFAEWTEPLIAEVPRVQSNGRITPSSLPGNGYGAINVDLLGEPLFSISE</sequence>
<dbReference type="InterPro" id="IPR013341">
    <property type="entry name" value="Mandelate_racemase_N_dom"/>
</dbReference>
<dbReference type="GO" id="GO:0046872">
    <property type="term" value="F:metal ion binding"/>
    <property type="evidence" value="ECO:0007669"/>
    <property type="project" value="UniProtKB-KW"/>
</dbReference>
<dbReference type="PANTHER" id="PTHR48080">
    <property type="entry name" value="D-GALACTONATE DEHYDRATASE-RELATED"/>
    <property type="match status" value="1"/>
</dbReference>
<dbReference type="SFLD" id="SFLDG00180">
    <property type="entry name" value="muconate_cycloisomerase"/>
    <property type="match status" value="1"/>
</dbReference>
<accession>A0A2V1DVH3</accession>
<keyword evidence="3" id="KW-0479">Metal-binding</keyword>
<dbReference type="STRING" id="97972.A0A2V1DVH3"/>
<dbReference type="OrthoDB" id="2943660at2759"/>
<evidence type="ECO:0000313" key="5">
    <source>
        <dbReference type="EMBL" id="PVI01942.1"/>
    </source>
</evidence>
<evidence type="ECO:0000256" key="3">
    <source>
        <dbReference type="ARBA" id="ARBA00022723"/>
    </source>
</evidence>
<evidence type="ECO:0000313" key="6">
    <source>
        <dbReference type="Proteomes" id="UP000244855"/>
    </source>
</evidence>
<protein>
    <submittedName>
        <fullName evidence="5">Enolase C-terminal domain-like protein</fullName>
    </submittedName>
</protein>
<dbReference type="InterPro" id="IPR029065">
    <property type="entry name" value="Enolase_C-like"/>
</dbReference>
<dbReference type="InterPro" id="IPR013342">
    <property type="entry name" value="Mandelate_racemase_C"/>
</dbReference>
<gene>
    <name evidence="5" type="ORF">DM02DRAFT_727502</name>
</gene>
<dbReference type="Proteomes" id="UP000244855">
    <property type="component" value="Unassembled WGS sequence"/>
</dbReference>
<comment type="similarity">
    <text evidence="2">Belongs to the mandelate racemase/muconate lactonizing enzyme family.</text>
</comment>
<evidence type="ECO:0000256" key="1">
    <source>
        <dbReference type="ARBA" id="ARBA00001946"/>
    </source>
</evidence>
<dbReference type="SUPFAM" id="SSF51604">
    <property type="entry name" value="Enolase C-terminal domain-like"/>
    <property type="match status" value="1"/>
</dbReference>
<dbReference type="InterPro" id="IPR034593">
    <property type="entry name" value="DgoD-like"/>
</dbReference>